<protein>
    <recommendedName>
        <fullName evidence="1">Heterokaryon incompatibility domain-containing protein</fullName>
    </recommendedName>
</protein>
<dbReference type="OrthoDB" id="2958217at2759"/>
<proteinExistence type="predicted"/>
<dbReference type="PANTHER" id="PTHR33112">
    <property type="entry name" value="DOMAIN PROTEIN, PUTATIVE-RELATED"/>
    <property type="match status" value="1"/>
</dbReference>
<feature type="non-terminal residue" evidence="2">
    <location>
        <position position="1"/>
    </location>
</feature>
<dbReference type="AlphaFoldDB" id="A0A6A6EIC2"/>
<dbReference type="PANTHER" id="PTHR33112:SF16">
    <property type="entry name" value="HETEROKARYON INCOMPATIBILITY DOMAIN-CONTAINING PROTEIN"/>
    <property type="match status" value="1"/>
</dbReference>
<sequence length="72" mass="8414">YLALSYCWENSMQLSTTTATLEQRKNSIIVSEMSKTHQDAVKITRALCMKYLWIDSLYICQDEMEDRARESA</sequence>
<dbReference type="Proteomes" id="UP000800200">
    <property type="component" value="Unassembled WGS sequence"/>
</dbReference>
<evidence type="ECO:0000259" key="1">
    <source>
        <dbReference type="Pfam" id="PF06985"/>
    </source>
</evidence>
<gene>
    <name evidence="2" type="ORF">K469DRAFT_505574</name>
</gene>
<feature type="non-terminal residue" evidence="2">
    <location>
        <position position="72"/>
    </location>
</feature>
<evidence type="ECO:0000313" key="3">
    <source>
        <dbReference type="Proteomes" id="UP000800200"/>
    </source>
</evidence>
<dbReference type="InterPro" id="IPR010730">
    <property type="entry name" value="HET"/>
</dbReference>
<organism evidence="2 3">
    <name type="scientific">Zopfia rhizophila CBS 207.26</name>
    <dbReference type="NCBI Taxonomy" id="1314779"/>
    <lineage>
        <taxon>Eukaryota</taxon>
        <taxon>Fungi</taxon>
        <taxon>Dikarya</taxon>
        <taxon>Ascomycota</taxon>
        <taxon>Pezizomycotina</taxon>
        <taxon>Dothideomycetes</taxon>
        <taxon>Dothideomycetes incertae sedis</taxon>
        <taxon>Zopfiaceae</taxon>
        <taxon>Zopfia</taxon>
    </lineage>
</organism>
<dbReference type="EMBL" id="ML994618">
    <property type="protein sequence ID" value="KAF2190612.1"/>
    <property type="molecule type" value="Genomic_DNA"/>
</dbReference>
<accession>A0A6A6EIC2</accession>
<keyword evidence="3" id="KW-1185">Reference proteome</keyword>
<dbReference type="Pfam" id="PF06985">
    <property type="entry name" value="HET"/>
    <property type="match status" value="1"/>
</dbReference>
<feature type="domain" description="Heterokaryon incompatibility" evidence="1">
    <location>
        <begin position="1"/>
        <end position="71"/>
    </location>
</feature>
<reference evidence="2" key="1">
    <citation type="journal article" date="2020" name="Stud. Mycol.">
        <title>101 Dothideomycetes genomes: a test case for predicting lifestyles and emergence of pathogens.</title>
        <authorList>
            <person name="Haridas S."/>
            <person name="Albert R."/>
            <person name="Binder M."/>
            <person name="Bloem J."/>
            <person name="Labutti K."/>
            <person name="Salamov A."/>
            <person name="Andreopoulos B."/>
            <person name="Baker S."/>
            <person name="Barry K."/>
            <person name="Bills G."/>
            <person name="Bluhm B."/>
            <person name="Cannon C."/>
            <person name="Castanera R."/>
            <person name="Culley D."/>
            <person name="Daum C."/>
            <person name="Ezra D."/>
            <person name="Gonzalez J."/>
            <person name="Henrissat B."/>
            <person name="Kuo A."/>
            <person name="Liang C."/>
            <person name="Lipzen A."/>
            <person name="Lutzoni F."/>
            <person name="Magnuson J."/>
            <person name="Mondo S."/>
            <person name="Nolan M."/>
            <person name="Ohm R."/>
            <person name="Pangilinan J."/>
            <person name="Park H.-J."/>
            <person name="Ramirez L."/>
            <person name="Alfaro M."/>
            <person name="Sun H."/>
            <person name="Tritt A."/>
            <person name="Yoshinaga Y."/>
            <person name="Zwiers L.-H."/>
            <person name="Turgeon B."/>
            <person name="Goodwin S."/>
            <person name="Spatafora J."/>
            <person name="Crous P."/>
            <person name="Grigoriev I."/>
        </authorList>
    </citation>
    <scope>NUCLEOTIDE SEQUENCE</scope>
    <source>
        <strain evidence="2">CBS 207.26</strain>
    </source>
</reference>
<evidence type="ECO:0000313" key="2">
    <source>
        <dbReference type="EMBL" id="KAF2190612.1"/>
    </source>
</evidence>
<name>A0A6A6EIC2_9PEZI</name>